<dbReference type="InParanoid" id="B0DAT0"/>
<dbReference type="HOGENOM" id="CLU_1949187_0_0_1"/>
<keyword evidence="1" id="KW-0732">Signal</keyword>
<gene>
    <name evidence="2" type="ORF">LACBIDRAFT_297755</name>
</gene>
<dbReference type="OrthoDB" id="2336871at2759"/>
<protein>
    <submittedName>
        <fullName evidence="2">Predicted protein</fullName>
    </submittedName>
</protein>
<dbReference type="STRING" id="486041.B0DAT0"/>
<dbReference type="AlphaFoldDB" id="B0DAT0"/>
<organism evidence="3">
    <name type="scientific">Laccaria bicolor (strain S238N-H82 / ATCC MYA-4686)</name>
    <name type="common">Bicoloured deceiver</name>
    <name type="synonym">Laccaria laccata var. bicolor</name>
    <dbReference type="NCBI Taxonomy" id="486041"/>
    <lineage>
        <taxon>Eukaryota</taxon>
        <taxon>Fungi</taxon>
        <taxon>Dikarya</taxon>
        <taxon>Basidiomycota</taxon>
        <taxon>Agaricomycotina</taxon>
        <taxon>Agaricomycetes</taxon>
        <taxon>Agaricomycetidae</taxon>
        <taxon>Agaricales</taxon>
        <taxon>Agaricineae</taxon>
        <taxon>Hydnangiaceae</taxon>
        <taxon>Laccaria</taxon>
    </lineage>
</organism>
<sequence>MRLFAFTSILPAIALLILLSSDQAFGAAVPIVRRAPSSKWAAKNSNGGTVAANKAFTINMAVRGHSTGNFVNAQQNHFSAPQQLDNNGVVHGHSHVVVEKLTSHTQTTPTDPKTFAFFQGLKKPVPKAA</sequence>
<feature type="signal peptide" evidence="1">
    <location>
        <begin position="1"/>
        <end position="26"/>
    </location>
</feature>
<dbReference type="InterPro" id="IPR053216">
    <property type="entry name" value="Appressorial_penetr-assoc"/>
</dbReference>
<evidence type="ECO:0000313" key="3">
    <source>
        <dbReference type="Proteomes" id="UP000001194"/>
    </source>
</evidence>
<evidence type="ECO:0000256" key="1">
    <source>
        <dbReference type="SAM" id="SignalP"/>
    </source>
</evidence>
<keyword evidence="3" id="KW-1185">Reference proteome</keyword>
<evidence type="ECO:0000313" key="2">
    <source>
        <dbReference type="EMBL" id="EDR08080.1"/>
    </source>
</evidence>
<name>B0DAT0_LACBS</name>
<proteinExistence type="predicted"/>
<dbReference type="Proteomes" id="UP000001194">
    <property type="component" value="Unassembled WGS sequence"/>
</dbReference>
<dbReference type="EMBL" id="DS547102">
    <property type="protein sequence ID" value="EDR08080.1"/>
    <property type="molecule type" value="Genomic_DNA"/>
</dbReference>
<feature type="chain" id="PRO_5002747151" evidence="1">
    <location>
        <begin position="27"/>
        <end position="129"/>
    </location>
</feature>
<dbReference type="KEGG" id="lbc:LACBIDRAFT_297755"/>
<dbReference type="PANTHER" id="PTHR34587">
    <property type="entry name" value="VWFA DOMAIN-CONTAINING PROTEIN"/>
    <property type="match status" value="1"/>
</dbReference>
<dbReference type="GeneID" id="6076738"/>
<reference evidence="2 3" key="1">
    <citation type="journal article" date="2008" name="Nature">
        <title>The genome of Laccaria bicolor provides insights into mycorrhizal symbiosis.</title>
        <authorList>
            <person name="Martin F."/>
            <person name="Aerts A."/>
            <person name="Ahren D."/>
            <person name="Brun A."/>
            <person name="Danchin E.G.J."/>
            <person name="Duchaussoy F."/>
            <person name="Gibon J."/>
            <person name="Kohler A."/>
            <person name="Lindquist E."/>
            <person name="Pereda V."/>
            <person name="Salamov A."/>
            <person name="Shapiro H.J."/>
            <person name="Wuyts J."/>
            <person name="Blaudez D."/>
            <person name="Buee M."/>
            <person name="Brokstein P."/>
            <person name="Canbaeck B."/>
            <person name="Cohen D."/>
            <person name="Courty P.E."/>
            <person name="Coutinho P.M."/>
            <person name="Delaruelle C."/>
            <person name="Detter J.C."/>
            <person name="Deveau A."/>
            <person name="DiFazio S."/>
            <person name="Duplessis S."/>
            <person name="Fraissinet-Tachet L."/>
            <person name="Lucic E."/>
            <person name="Frey-Klett P."/>
            <person name="Fourrey C."/>
            <person name="Feussner I."/>
            <person name="Gay G."/>
            <person name="Grimwood J."/>
            <person name="Hoegger P.J."/>
            <person name="Jain P."/>
            <person name="Kilaru S."/>
            <person name="Labbe J."/>
            <person name="Lin Y.C."/>
            <person name="Legue V."/>
            <person name="Le Tacon F."/>
            <person name="Marmeisse R."/>
            <person name="Melayah D."/>
            <person name="Montanini B."/>
            <person name="Muratet M."/>
            <person name="Nehls U."/>
            <person name="Niculita-Hirzel H."/>
            <person name="Oudot-Le Secq M.P."/>
            <person name="Peter M."/>
            <person name="Quesneville H."/>
            <person name="Rajashekar B."/>
            <person name="Reich M."/>
            <person name="Rouhier N."/>
            <person name="Schmutz J."/>
            <person name="Yin T."/>
            <person name="Chalot M."/>
            <person name="Henrissat B."/>
            <person name="Kuees U."/>
            <person name="Lucas S."/>
            <person name="Van de Peer Y."/>
            <person name="Podila G.K."/>
            <person name="Polle A."/>
            <person name="Pukkila P.J."/>
            <person name="Richardson P.M."/>
            <person name="Rouze P."/>
            <person name="Sanders I.R."/>
            <person name="Stajich J.E."/>
            <person name="Tunlid A."/>
            <person name="Tuskan G."/>
            <person name="Grigoriev I.V."/>
        </authorList>
    </citation>
    <scope>NUCLEOTIDE SEQUENCE [LARGE SCALE GENOMIC DNA]</scope>
    <source>
        <strain evidence="3">S238N-H82 / ATCC MYA-4686</strain>
    </source>
</reference>
<accession>B0DAT0</accession>
<dbReference type="RefSeq" id="XP_001881150.1">
    <property type="nucleotide sequence ID" value="XM_001881115.1"/>
</dbReference>
<dbReference type="PANTHER" id="PTHR34587:SF2">
    <property type="entry name" value="G-PROTEIN COUPLED RECEPTORS FAMILY 1 PROFILE DOMAIN-CONTAINING PROTEIN"/>
    <property type="match status" value="1"/>
</dbReference>